<evidence type="ECO:0000313" key="2">
    <source>
        <dbReference type="Proteomes" id="UP000237105"/>
    </source>
</evidence>
<dbReference type="EMBL" id="JXTB01000122">
    <property type="protein sequence ID" value="PON61356.1"/>
    <property type="molecule type" value="Genomic_DNA"/>
</dbReference>
<gene>
    <name evidence="1" type="ORF">PanWU01x14_147330</name>
</gene>
<sequence>METLILTKEGLEKRKREKGRVSAELRRWYTAHPRHPCASLHERAAIKEANTTSSVRFQRQTLSQEPAKNHTRNSVFQPPEHCLMPSCLTADMCSLLLPSPIFSKWFYGLTYYR</sequence>
<reference evidence="2" key="1">
    <citation type="submission" date="2016-06" db="EMBL/GenBank/DDBJ databases">
        <title>Parallel loss of symbiosis genes in relatives of nitrogen-fixing non-legume Parasponia.</title>
        <authorList>
            <person name="Van Velzen R."/>
            <person name="Holmer R."/>
            <person name="Bu F."/>
            <person name="Rutten L."/>
            <person name="Van Zeijl A."/>
            <person name="Liu W."/>
            <person name="Santuari L."/>
            <person name="Cao Q."/>
            <person name="Sharma T."/>
            <person name="Shen D."/>
            <person name="Roswanjaya Y."/>
            <person name="Wardhani T."/>
            <person name="Kalhor M.S."/>
            <person name="Jansen J."/>
            <person name="Van den Hoogen J."/>
            <person name="Gungor B."/>
            <person name="Hartog M."/>
            <person name="Hontelez J."/>
            <person name="Verver J."/>
            <person name="Yang W.-C."/>
            <person name="Schijlen E."/>
            <person name="Repin R."/>
            <person name="Schilthuizen M."/>
            <person name="Schranz E."/>
            <person name="Heidstra R."/>
            <person name="Miyata K."/>
            <person name="Fedorova E."/>
            <person name="Kohlen W."/>
            <person name="Bisseling T."/>
            <person name="Smit S."/>
            <person name="Geurts R."/>
        </authorList>
    </citation>
    <scope>NUCLEOTIDE SEQUENCE [LARGE SCALE GENOMIC DNA]</scope>
    <source>
        <strain evidence="2">cv. WU1-14</strain>
    </source>
</reference>
<dbReference type="AlphaFoldDB" id="A0A2P5CK17"/>
<accession>A0A2P5CK17</accession>
<keyword evidence="2" id="KW-1185">Reference proteome</keyword>
<proteinExistence type="predicted"/>
<organism evidence="1 2">
    <name type="scientific">Parasponia andersonii</name>
    <name type="common">Sponia andersonii</name>
    <dbReference type="NCBI Taxonomy" id="3476"/>
    <lineage>
        <taxon>Eukaryota</taxon>
        <taxon>Viridiplantae</taxon>
        <taxon>Streptophyta</taxon>
        <taxon>Embryophyta</taxon>
        <taxon>Tracheophyta</taxon>
        <taxon>Spermatophyta</taxon>
        <taxon>Magnoliopsida</taxon>
        <taxon>eudicotyledons</taxon>
        <taxon>Gunneridae</taxon>
        <taxon>Pentapetalae</taxon>
        <taxon>rosids</taxon>
        <taxon>fabids</taxon>
        <taxon>Rosales</taxon>
        <taxon>Cannabaceae</taxon>
        <taxon>Parasponia</taxon>
    </lineage>
</organism>
<name>A0A2P5CK17_PARAD</name>
<dbReference type="Proteomes" id="UP000237105">
    <property type="component" value="Unassembled WGS sequence"/>
</dbReference>
<evidence type="ECO:0000313" key="1">
    <source>
        <dbReference type="EMBL" id="PON61356.1"/>
    </source>
</evidence>
<protein>
    <submittedName>
        <fullName evidence="1">Uncharacterized protein</fullName>
    </submittedName>
</protein>
<comment type="caution">
    <text evidence="1">The sequence shown here is derived from an EMBL/GenBank/DDBJ whole genome shotgun (WGS) entry which is preliminary data.</text>
</comment>